<keyword evidence="5" id="KW-0997">Cell inner membrane</keyword>
<dbReference type="InterPro" id="IPR035965">
    <property type="entry name" value="PAS-like_dom_sf"/>
</dbReference>
<evidence type="ECO:0000256" key="10">
    <source>
        <dbReference type="ARBA" id="ARBA00022840"/>
    </source>
</evidence>
<keyword evidence="16" id="KW-0175">Coiled coil</keyword>
<dbReference type="RefSeq" id="WP_101761045.1">
    <property type="nucleotide sequence ID" value="NZ_PJRT01000005.1"/>
</dbReference>
<dbReference type="Proteomes" id="UP000234296">
    <property type="component" value="Unassembled WGS sequence"/>
</dbReference>
<keyword evidence="4" id="KW-1003">Cell membrane</keyword>
<evidence type="ECO:0000256" key="12">
    <source>
        <dbReference type="ARBA" id="ARBA00023012"/>
    </source>
</evidence>
<evidence type="ECO:0000259" key="17">
    <source>
        <dbReference type="PROSITE" id="PS50109"/>
    </source>
</evidence>
<accession>A0ABX4STL0</accession>
<dbReference type="PANTHER" id="PTHR43047:SF72">
    <property type="entry name" value="OSMOSENSING HISTIDINE PROTEIN KINASE SLN1"/>
    <property type="match status" value="1"/>
</dbReference>
<dbReference type="EC" id="2.7.13.3" evidence="3"/>
<keyword evidence="11" id="KW-1133">Transmembrane helix</keyword>
<feature type="modified residue" description="4-aspartylphosphate" evidence="15">
    <location>
        <position position="1003"/>
    </location>
</feature>
<evidence type="ECO:0000256" key="5">
    <source>
        <dbReference type="ARBA" id="ARBA00022519"/>
    </source>
</evidence>
<dbReference type="InterPro" id="IPR011006">
    <property type="entry name" value="CheY-like_superfamily"/>
</dbReference>
<feature type="modified residue" description="Phosphohistidine" evidence="14">
    <location>
        <position position="1125"/>
    </location>
</feature>
<comment type="catalytic activity">
    <reaction evidence="1">
        <text>ATP + protein L-histidine = ADP + protein N-phospho-L-histidine.</text>
        <dbReference type="EC" id="2.7.13.3"/>
    </reaction>
</comment>
<dbReference type="SMART" id="SM00062">
    <property type="entry name" value="PBPb"/>
    <property type="match status" value="2"/>
</dbReference>
<dbReference type="SMART" id="SM00388">
    <property type="entry name" value="HisKA"/>
    <property type="match status" value="1"/>
</dbReference>
<evidence type="ECO:0000256" key="9">
    <source>
        <dbReference type="ARBA" id="ARBA00022777"/>
    </source>
</evidence>
<protein>
    <recommendedName>
        <fullName evidence="3">histidine kinase</fullName>
        <ecNumber evidence="3">2.7.13.3</ecNumber>
    </recommendedName>
</protein>
<dbReference type="SUPFAM" id="SSF55785">
    <property type="entry name" value="PYP-like sensor domain (PAS domain)"/>
    <property type="match status" value="1"/>
</dbReference>
<feature type="domain" description="HPt" evidence="19">
    <location>
        <begin position="1086"/>
        <end position="1180"/>
    </location>
</feature>
<evidence type="ECO:0000256" key="15">
    <source>
        <dbReference type="PROSITE-ProRule" id="PRU00169"/>
    </source>
</evidence>
<dbReference type="SUPFAM" id="SSF53850">
    <property type="entry name" value="Periplasmic binding protein-like II"/>
    <property type="match status" value="2"/>
</dbReference>
<dbReference type="CDD" id="cd00082">
    <property type="entry name" value="HisKA"/>
    <property type="match status" value="1"/>
</dbReference>
<evidence type="ECO:0000313" key="21">
    <source>
        <dbReference type="Proteomes" id="UP000234296"/>
    </source>
</evidence>
<dbReference type="InterPro" id="IPR036890">
    <property type="entry name" value="HATPase_C_sf"/>
</dbReference>
<dbReference type="SUPFAM" id="SSF47226">
    <property type="entry name" value="Histidine-containing phosphotransfer domain, HPT domain"/>
    <property type="match status" value="1"/>
</dbReference>
<feature type="domain" description="Histidine kinase" evidence="17">
    <location>
        <begin position="720"/>
        <end position="935"/>
    </location>
</feature>
<evidence type="ECO:0000256" key="7">
    <source>
        <dbReference type="ARBA" id="ARBA00022679"/>
    </source>
</evidence>
<dbReference type="InterPro" id="IPR036097">
    <property type="entry name" value="HisK_dim/P_sf"/>
</dbReference>
<dbReference type="CDD" id="cd00088">
    <property type="entry name" value="HPT"/>
    <property type="match status" value="1"/>
</dbReference>
<dbReference type="Pfam" id="PF00072">
    <property type="entry name" value="Response_reg"/>
    <property type="match status" value="1"/>
</dbReference>
<keyword evidence="8" id="KW-0812">Transmembrane</keyword>
<dbReference type="SUPFAM" id="SSF55874">
    <property type="entry name" value="ATPase domain of HSP90 chaperone/DNA topoisomerase II/histidine kinase"/>
    <property type="match status" value="1"/>
</dbReference>
<dbReference type="CDD" id="cd00075">
    <property type="entry name" value="HATPase"/>
    <property type="match status" value="1"/>
</dbReference>
<keyword evidence="9 20" id="KW-0418">Kinase</keyword>
<organism evidence="20 21">
    <name type="scientific">Pantoea endophytica</name>
    <dbReference type="NCBI Taxonomy" id="92488"/>
    <lineage>
        <taxon>Bacteria</taxon>
        <taxon>Pseudomonadati</taxon>
        <taxon>Pseudomonadota</taxon>
        <taxon>Gammaproteobacteria</taxon>
        <taxon>Enterobacterales</taxon>
        <taxon>Erwiniaceae</taxon>
        <taxon>Pantoea</taxon>
    </lineage>
</organism>
<keyword evidence="10" id="KW-0067">ATP-binding</keyword>
<dbReference type="SUPFAM" id="SSF47384">
    <property type="entry name" value="Homodimeric domain of signal transducing histidine kinase"/>
    <property type="match status" value="1"/>
</dbReference>
<evidence type="ECO:0000259" key="18">
    <source>
        <dbReference type="PROSITE" id="PS50110"/>
    </source>
</evidence>
<dbReference type="PROSITE" id="PS50110">
    <property type="entry name" value="RESPONSE_REGULATORY"/>
    <property type="match status" value="1"/>
</dbReference>
<dbReference type="Pfam" id="PF08448">
    <property type="entry name" value="PAS_4"/>
    <property type="match status" value="1"/>
</dbReference>
<keyword evidence="6 15" id="KW-0597">Phosphoprotein</keyword>
<dbReference type="Gene3D" id="1.20.120.160">
    <property type="entry name" value="HPT domain"/>
    <property type="match status" value="1"/>
</dbReference>
<dbReference type="GO" id="GO:0016301">
    <property type="term" value="F:kinase activity"/>
    <property type="evidence" value="ECO:0007669"/>
    <property type="project" value="UniProtKB-KW"/>
</dbReference>
<sequence length="1182" mass="132205">MNKRVRTIHVVTFITSFMFSGWLHAAELLLHPRIQVNTPHVTLSDDVQAWLKDNAQIDVGVWGPSHPPIGDGMNYGLYQGIAADYLAMLENSLQVKFVLHYYQDSNDAMAALGRHDIDMVAMWNPTRWPSSAAKASAPWLLDKSVVITRDNDDATTSSLENLSLGVIPDGMNAVQLRENYPGSLLRYFKDFDQAMNAVSYGQIHSLWLNKNTADYLMRYQHMTGLKTTPSTALPNLNLSFGVDRQLPLLLSAIDSTLQQMPLVSRMRIATGWGLNREAVITRNPLGLTVQEERWLHTDKRIQVIIDSRRPPISFLKNGVPAGLIVDMLDTLTQRYGLNFRLLVADDKNSIMSLQQSYPDALQANNWLLAGLAEPEENAALRSTLMTSPMVVVMQQSNGRPDSFDNLKGERIAINRDNPLVSWLQTWYPSIELSLTDDLYQATELLRSNRVRGFIAPQIVARYLVDSEGDNEWQIAISVPISTAHLVINADHSPSIPLQIINKALADLPPENVIELTTSWHQRNNSLVPGVSDRQLGLTLVSGSVAALTLLISTLWIRRLRAALKRGKQAKEALTDQYNFTRALIDNAPVALYVRDTEGRLMDCNQHWSDTVKLDGQQHKGIRITEISSMDAETAVKLEKQYQQALKKGEPQLWSGPFLFDDEQHYLEGWTVPWRDNRGEIGGLVGGWLDVTEKEALIAGLKQVKEDLEQANRSKAAFMQTMGHEVRTPLNAMIGLLEFEIQNQQQGEPTGENLPLIWESAGNLLSLIGDVFDIFRADNLTLRGMVRSVNLPQLIESTVALYRQQLEEKGLTLEVETALNTPRFEADSLLIIRIFSSLLRNAIKHSQGRIISVAVYQGRQDDDENVPLVIEVSNEGEINADDQRVAEPENVKTGWQETGMNLSACQVMASANGAELSIESDADEGTTISFYFNAKPSLDSRPTTQPQAARVLNILIVDDYPPGRRALQQQLEGWGHHTLQANNGEQALELWQQQGATLDLIITDCTMPVIDGFSLTRLIREEEQRLEMPALPIFGLTAMTGFEITTRCLSAGMNECLIKPLSPAALLTVLQRYFSELNPINVTAQKSITDDPETLREMMQINVEDEAQLRDALAAQDFVHVGRVAHRLKGAATLFHDEQFYSSCEAVEKACGQHLTAEVIESLAETLFKELERTKVILNRKLE</sequence>
<dbReference type="Pfam" id="PF00512">
    <property type="entry name" value="HisKA"/>
    <property type="match status" value="1"/>
</dbReference>
<comment type="caution">
    <text evidence="20">The sequence shown here is derived from an EMBL/GenBank/DDBJ whole genome shotgun (WGS) entry which is preliminary data.</text>
</comment>
<dbReference type="InterPro" id="IPR008207">
    <property type="entry name" value="Sig_transdc_His_kin_Hpt_dom"/>
</dbReference>
<evidence type="ECO:0000256" key="4">
    <source>
        <dbReference type="ARBA" id="ARBA00022475"/>
    </source>
</evidence>
<keyword evidence="13" id="KW-0472">Membrane</keyword>
<dbReference type="Gene3D" id="3.30.565.10">
    <property type="entry name" value="Histidine kinase-like ATPase, C-terminal domain"/>
    <property type="match status" value="1"/>
</dbReference>
<evidence type="ECO:0000256" key="1">
    <source>
        <dbReference type="ARBA" id="ARBA00000085"/>
    </source>
</evidence>
<reference evidence="21" key="1">
    <citation type="submission" date="2017-12" db="EMBL/GenBank/DDBJ databases">
        <title>The genome sequence of Pantoea sp. 596.</title>
        <authorList>
            <person name="Gao J."/>
            <person name="Mao X."/>
            <person name="Sun J."/>
        </authorList>
    </citation>
    <scope>NUCLEOTIDE SEQUENCE [LARGE SCALE GENOMIC DNA]</scope>
    <source>
        <strain evidence="21">596</strain>
    </source>
</reference>
<dbReference type="Gene3D" id="3.40.50.2300">
    <property type="match status" value="1"/>
</dbReference>
<feature type="coiled-coil region" evidence="16">
    <location>
        <begin position="690"/>
        <end position="720"/>
    </location>
</feature>
<dbReference type="EMBL" id="PJRT01000005">
    <property type="protein sequence ID" value="PLR25704.1"/>
    <property type="molecule type" value="Genomic_DNA"/>
</dbReference>
<dbReference type="InterPro" id="IPR003594">
    <property type="entry name" value="HATPase_dom"/>
</dbReference>
<dbReference type="SUPFAM" id="SSF52172">
    <property type="entry name" value="CheY-like"/>
    <property type="match status" value="1"/>
</dbReference>
<dbReference type="CDD" id="cd17546">
    <property type="entry name" value="REC_hyHK_CKI1_RcsC-like"/>
    <property type="match status" value="1"/>
</dbReference>
<dbReference type="Pfam" id="PF01627">
    <property type="entry name" value="Hpt"/>
    <property type="match status" value="1"/>
</dbReference>
<evidence type="ECO:0000256" key="11">
    <source>
        <dbReference type="ARBA" id="ARBA00022989"/>
    </source>
</evidence>
<evidence type="ECO:0000256" key="2">
    <source>
        <dbReference type="ARBA" id="ARBA00004429"/>
    </source>
</evidence>
<dbReference type="InterPro" id="IPR005467">
    <property type="entry name" value="His_kinase_dom"/>
</dbReference>
<dbReference type="InterPro" id="IPR001638">
    <property type="entry name" value="Solute-binding_3/MltF_N"/>
</dbReference>
<dbReference type="SMART" id="SM00387">
    <property type="entry name" value="HATPase_c"/>
    <property type="match status" value="1"/>
</dbReference>
<evidence type="ECO:0000256" key="14">
    <source>
        <dbReference type="PROSITE-ProRule" id="PRU00110"/>
    </source>
</evidence>
<evidence type="ECO:0000256" key="3">
    <source>
        <dbReference type="ARBA" id="ARBA00012438"/>
    </source>
</evidence>
<dbReference type="PROSITE" id="PS50109">
    <property type="entry name" value="HIS_KIN"/>
    <property type="match status" value="1"/>
</dbReference>
<name>A0ABX4STL0_9GAMM</name>
<keyword evidence="12" id="KW-0902">Two-component regulatory system</keyword>
<dbReference type="InterPro" id="IPR036641">
    <property type="entry name" value="HPT_dom_sf"/>
</dbReference>
<gene>
    <name evidence="20" type="ORF">PZBJ_02555</name>
</gene>
<evidence type="ECO:0000256" key="8">
    <source>
        <dbReference type="ARBA" id="ARBA00022692"/>
    </source>
</evidence>
<comment type="subcellular location">
    <subcellularLocation>
        <location evidence="2">Cell inner membrane</location>
        <topology evidence="2">Multi-pass membrane protein</topology>
    </subcellularLocation>
</comment>
<evidence type="ECO:0000259" key="19">
    <source>
        <dbReference type="PROSITE" id="PS50894"/>
    </source>
</evidence>
<dbReference type="InterPro" id="IPR013656">
    <property type="entry name" value="PAS_4"/>
</dbReference>
<dbReference type="InterPro" id="IPR003661">
    <property type="entry name" value="HisK_dim/P_dom"/>
</dbReference>
<evidence type="ECO:0000256" key="6">
    <source>
        <dbReference type="ARBA" id="ARBA00022553"/>
    </source>
</evidence>
<evidence type="ECO:0000256" key="13">
    <source>
        <dbReference type="ARBA" id="ARBA00023136"/>
    </source>
</evidence>
<keyword evidence="21" id="KW-1185">Reference proteome</keyword>
<dbReference type="PANTHER" id="PTHR43047">
    <property type="entry name" value="TWO-COMPONENT HISTIDINE PROTEIN KINASE"/>
    <property type="match status" value="1"/>
</dbReference>
<dbReference type="InterPro" id="IPR001789">
    <property type="entry name" value="Sig_transdc_resp-reg_receiver"/>
</dbReference>
<proteinExistence type="predicted"/>
<dbReference type="PROSITE" id="PS50894">
    <property type="entry name" value="HPT"/>
    <property type="match status" value="1"/>
</dbReference>
<keyword evidence="10" id="KW-0547">Nucleotide-binding</keyword>
<dbReference type="Pfam" id="PF02518">
    <property type="entry name" value="HATPase_c"/>
    <property type="match status" value="1"/>
</dbReference>
<evidence type="ECO:0000313" key="20">
    <source>
        <dbReference type="EMBL" id="PLR25704.1"/>
    </source>
</evidence>
<dbReference type="SMART" id="SM00448">
    <property type="entry name" value="REC"/>
    <property type="match status" value="1"/>
</dbReference>
<dbReference type="Gene3D" id="3.40.190.10">
    <property type="entry name" value="Periplasmic binding protein-like II"/>
    <property type="match status" value="4"/>
</dbReference>
<keyword evidence="7" id="KW-0808">Transferase</keyword>
<evidence type="ECO:0000256" key="16">
    <source>
        <dbReference type="SAM" id="Coils"/>
    </source>
</evidence>
<feature type="domain" description="Response regulatory" evidence="18">
    <location>
        <begin position="952"/>
        <end position="1073"/>
    </location>
</feature>
<dbReference type="Gene3D" id="1.10.287.130">
    <property type="match status" value="1"/>
</dbReference>
<dbReference type="Gene3D" id="3.30.450.20">
    <property type="entry name" value="PAS domain"/>
    <property type="match status" value="1"/>
</dbReference>